<evidence type="ECO:0000256" key="2">
    <source>
        <dbReference type="ARBA" id="ARBA00022679"/>
    </source>
</evidence>
<comment type="caution">
    <text evidence="4">The sequence shown here is derived from an EMBL/GenBank/DDBJ whole genome shotgun (WGS) entry which is preliminary data.</text>
</comment>
<protein>
    <submittedName>
        <fullName evidence="4">DNA methyltransferase</fullName>
    </submittedName>
</protein>
<dbReference type="EMBL" id="JBHSFG010000011">
    <property type="protein sequence ID" value="MFC4464008.1"/>
    <property type="molecule type" value="Genomic_DNA"/>
</dbReference>
<sequence length="317" mass="33765">MSASFPQIVARPRPLITVWPTGQLDSHAQLAEGGYVPETAQDSGRMPPAVAAHAIATYTHPGDTVLDPDCGAGTVLTEALRSGRHAIGLTGQPRWWPVARANVTAAKYHGAVPDGMVLESPPASATAQLPELSGRIGLVLTALRSTGSLHQSGRTRGGEAASHDPATRLCRTLTTCRPLLCPGGHAIVTVQPRRRRGHLLDLTGPVLEAGEEAGLIPTDRCIALLAELRGNRLITHTSPTQRRSAARHRRTTGHPTALTVHHDVVVFRAPTETAQVTARSVPIPLGGSASRHLIQRHLPEELRLDHEHQVAVHRSAA</sequence>
<dbReference type="InterPro" id="IPR029063">
    <property type="entry name" value="SAM-dependent_MTases_sf"/>
</dbReference>
<dbReference type="Gene3D" id="3.40.50.150">
    <property type="entry name" value="Vaccinia Virus protein VP39"/>
    <property type="match status" value="1"/>
</dbReference>
<evidence type="ECO:0000259" key="3">
    <source>
        <dbReference type="Pfam" id="PF01555"/>
    </source>
</evidence>
<evidence type="ECO:0000313" key="5">
    <source>
        <dbReference type="Proteomes" id="UP001596012"/>
    </source>
</evidence>
<name>A0ABV8YFD2_9ACTN</name>
<keyword evidence="2" id="KW-0808">Transferase</keyword>
<dbReference type="GO" id="GO:0032259">
    <property type="term" value="P:methylation"/>
    <property type="evidence" value="ECO:0007669"/>
    <property type="project" value="UniProtKB-KW"/>
</dbReference>
<evidence type="ECO:0000313" key="4">
    <source>
        <dbReference type="EMBL" id="MFC4464008.1"/>
    </source>
</evidence>
<dbReference type="Pfam" id="PF01555">
    <property type="entry name" value="N6_N4_Mtase"/>
    <property type="match status" value="1"/>
</dbReference>
<organism evidence="4 5">
    <name type="scientific">Streptomyces xiangluensis</name>
    <dbReference type="NCBI Taxonomy" id="2665720"/>
    <lineage>
        <taxon>Bacteria</taxon>
        <taxon>Bacillati</taxon>
        <taxon>Actinomycetota</taxon>
        <taxon>Actinomycetes</taxon>
        <taxon>Kitasatosporales</taxon>
        <taxon>Streptomycetaceae</taxon>
        <taxon>Streptomyces</taxon>
    </lineage>
</organism>
<dbReference type="Proteomes" id="UP001596012">
    <property type="component" value="Unassembled WGS sequence"/>
</dbReference>
<gene>
    <name evidence="4" type="ORF">ACFPH6_05430</name>
</gene>
<dbReference type="RefSeq" id="WP_386337984.1">
    <property type="nucleotide sequence ID" value="NZ_JBHSFG010000011.1"/>
</dbReference>
<reference evidence="5" key="1">
    <citation type="journal article" date="2019" name="Int. J. Syst. Evol. Microbiol.">
        <title>The Global Catalogue of Microorganisms (GCM) 10K type strain sequencing project: providing services to taxonomists for standard genome sequencing and annotation.</title>
        <authorList>
            <consortium name="The Broad Institute Genomics Platform"/>
            <consortium name="The Broad Institute Genome Sequencing Center for Infectious Disease"/>
            <person name="Wu L."/>
            <person name="Ma J."/>
        </authorList>
    </citation>
    <scope>NUCLEOTIDE SEQUENCE [LARGE SCALE GENOMIC DNA]</scope>
    <source>
        <strain evidence="5">DT43</strain>
    </source>
</reference>
<accession>A0ABV8YFD2</accession>
<keyword evidence="1 4" id="KW-0489">Methyltransferase</keyword>
<evidence type="ECO:0000256" key="1">
    <source>
        <dbReference type="ARBA" id="ARBA00022603"/>
    </source>
</evidence>
<dbReference type="InterPro" id="IPR002941">
    <property type="entry name" value="DNA_methylase_N4/N6"/>
</dbReference>
<feature type="domain" description="DNA methylase N-4/N-6" evidence="3">
    <location>
        <begin position="43"/>
        <end position="88"/>
    </location>
</feature>
<keyword evidence="5" id="KW-1185">Reference proteome</keyword>
<dbReference type="SUPFAM" id="SSF53335">
    <property type="entry name" value="S-adenosyl-L-methionine-dependent methyltransferases"/>
    <property type="match status" value="1"/>
</dbReference>
<proteinExistence type="predicted"/>
<dbReference type="GO" id="GO:0008168">
    <property type="term" value="F:methyltransferase activity"/>
    <property type="evidence" value="ECO:0007669"/>
    <property type="project" value="UniProtKB-KW"/>
</dbReference>